<keyword evidence="1" id="KW-1133">Transmembrane helix</keyword>
<sequence length="198" mass="20885">MRVLRFLGLIAAICFFTGLAGATPIDFHMRVLDPPPPTDPSYPLFLISSTSFDVSFTGCVSGELPGSNTATGCFAGRNISGLDWNNLQLAFPNVGPLVGQAANCDPGVSDDIFSNVDCPASPDNSSFTLIYTDGVIPNGGYFFITEDGVDPPTDFPTGRATVATVPTPEPGSIVLLSTGVLLFGWLLYGERLRASRLS</sequence>
<dbReference type="EMBL" id="CP121195">
    <property type="protein sequence ID" value="XBH13159.1"/>
    <property type="molecule type" value="Genomic_DNA"/>
</dbReference>
<keyword evidence="1" id="KW-0812">Transmembrane</keyword>
<reference evidence="3" key="1">
    <citation type="submission" date="2023-03" db="EMBL/GenBank/DDBJ databases">
        <title>Edaphobacter sp.</title>
        <authorList>
            <person name="Huber K.J."/>
            <person name="Papendorf J."/>
            <person name="Pilke C."/>
            <person name="Bunk B."/>
            <person name="Sproeer C."/>
            <person name="Pester M."/>
        </authorList>
    </citation>
    <scope>NUCLEOTIDE SEQUENCE</scope>
    <source>
        <strain evidence="2">DSM 109919</strain>
        <strain evidence="3">DSM 109920</strain>
    </source>
</reference>
<evidence type="ECO:0008006" key="4">
    <source>
        <dbReference type="Google" id="ProtNLM"/>
    </source>
</evidence>
<accession>A0AAU7D5S0</accession>
<evidence type="ECO:0000313" key="3">
    <source>
        <dbReference type="EMBL" id="XBH13159.1"/>
    </source>
</evidence>
<dbReference type="KEGG" id="epl:P4G45_14975"/>
<evidence type="ECO:0000313" key="2">
    <source>
        <dbReference type="EMBL" id="XBH09774.1"/>
    </source>
</evidence>
<accession>A0AAU7CXQ7</accession>
<dbReference type="AlphaFoldDB" id="A0AAU7D5S0"/>
<feature type="transmembrane region" description="Helical" evidence="1">
    <location>
        <begin position="171"/>
        <end position="188"/>
    </location>
</feature>
<gene>
    <name evidence="2" type="ORF">P4G45_14975</name>
    <name evidence="3" type="ORF">P8936_15930</name>
</gene>
<evidence type="ECO:0000256" key="1">
    <source>
        <dbReference type="SAM" id="Phobius"/>
    </source>
</evidence>
<keyword evidence="1" id="KW-0472">Membrane</keyword>
<name>A0AAU7D5S0_9BACT</name>
<organism evidence="3">
    <name type="scientific">Edaphobacter paludis</name>
    <dbReference type="NCBI Taxonomy" id="3035702"/>
    <lineage>
        <taxon>Bacteria</taxon>
        <taxon>Pseudomonadati</taxon>
        <taxon>Acidobacteriota</taxon>
        <taxon>Terriglobia</taxon>
        <taxon>Terriglobales</taxon>
        <taxon>Acidobacteriaceae</taxon>
        <taxon>Edaphobacter</taxon>
    </lineage>
</organism>
<dbReference type="EMBL" id="CP121194">
    <property type="protein sequence ID" value="XBH09774.1"/>
    <property type="molecule type" value="Genomic_DNA"/>
</dbReference>
<dbReference type="RefSeq" id="WP_348267283.1">
    <property type="nucleotide sequence ID" value="NZ_CP121194.1"/>
</dbReference>
<proteinExistence type="predicted"/>
<protein>
    <recommendedName>
        <fullName evidence="4">PEP-CTERM sorting domain-containing protein</fullName>
    </recommendedName>
</protein>